<dbReference type="EMBL" id="CM042882">
    <property type="protein sequence ID" value="KAI4381476.1"/>
    <property type="molecule type" value="Genomic_DNA"/>
</dbReference>
<proteinExistence type="predicted"/>
<organism evidence="1 2">
    <name type="scientific">Melastoma candidum</name>
    <dbReference type="NCBI Taxonomy" id="119954"/>
    <lineage>
        <taxon>Eukaryota</taxon>
        <taxon>Viridiplantae</taxon>
        <taxon>Streptophyta</taxon>
        <taxon>Embryophyta</taxon>
        <taxon>Tracheophyta</taxon>
        <taxon>Spermatophyta</taxon>
        <taxon>Magnoliopsida</taxon>
        <taxon>eudicotyledons</taxon>
        <taxon>Gunneridae</taxon>
        <taxon>Pentapetalae</taxon>
        <taxon>rosids</taxon>
        <taxon>malvids</taxon>
        <taxon>Myrtales</taxon>
        <taxon>Melastomataceae</taxon>
        <taxon>Melastomatoideae</taxon>
        <taxon>Melastomateae</taxon>
        <taxon>Melastoma</taxon>
    </lineage>
</organism>
<gene>
    <name evidence="1" type="ORF">MLD38_007545</name>
</gene>
<name>A0ACB9RTD2_9MYRT</name>
<protein>
    <submittedName>
        <fullName evidence="1">Uncharacterized protein</fullName>
    </submittedName>
</protein>
<sequence>MEEEQGEGRETRKSTGDDEWTGNGGEEITPASAEERDRGLHHHPWSELGFSSRTNGGDGGLPLPTFLDGERQRERDAGACSLFPAGNLQLGACVPKVKVNDE</sequence>
<evidence type="ECO:0000313" key="1">
    <source>
        <dbReference type="EMBL" id="KAI4381476.1"/>
    </source>
</evidence>
<dbReference type="Proteomes" id="UP001057402">
    <property type="component" value="Chromosome 3"/>
</dbReference>
<accession>A0ACB9RTD2</accession>
<keyword evidence="2" id="KW-1185">Reference proteome</keyword>
<reference evidence="2" key="1">
    <citation type="journal article" date="2023" name="Front. Plant Sci.">
        <title>Chromosomal-level genome assembly of Melastoma candidum provides insights into trichome evolution.</title>
        <authorList>
            <person name="Zhong Y."/>
            <person name="Wu W."/>
            <person name="Sun C."/>
            <person name="Zou P."/>
            <person name="Liu Y."/>
            <person name="Dai S."/>
            <person name="Zhou R."/>
        </authorList>
    </citation>
    <scope>NUCLEOTIDE SEQUENCE [LARGE SCALE GENOMIC DNA]</scope>
</reference>
<evidence type="ECO:0000313" key="2">
    <source>
        <dbReference type="Proteomes" id="UP001057402"/>
    </source>
</evidence>
<comment type="caution">
    <text evidence="1">The sequence shown here is derived from an EMBL/GenBank/DDBJ whole genome shotgun (WGS) entry which is preliminary data.</text>
</comment>